<evidence type="ECO:0000313" key="2">
    <source>
        <dbReference type="EnsemblMetazoa" id="Aqu2.1.16966_001"/>
    </source>
</evidence>
<proteinExistence type="predicted"/>
<organism evidence="2">
    <name type="scientific">Amphimedon queenslandica</name>
    <name type="common">Sponge</name>
    <dbReference type="NCBI Taxonomy" id="400682"/>
    <lineage>
        <taxon>Eukaryota</taxon>
        <taxon>Metazoa</taxon>
        <taxon>Porifera</taxon>
        <taxon>Demospongiae</taxon>
        <taxon>Heteroscleromorpha</taxon>
        <taxon>Haplosclerida</taxon>
        <taxon>Niphatidae</taxon>
        <taxon>Amphimedon</taxon>
    </lineage>
</organism>
<name>A0A1X7TQ89_AMPQE</name>
<dbReference type="AlphaFoldDB" id="A0A1X7TQ89"/>
<dbReference type="InParanoid" id="A0A1X7TQ89"/>
<protein>
    <submittedName>
        <fullName evidence="2">Uncharacterized protein</fullName>
    </submittedName>
</protein>
<accession>A0A1X7TQ89</accession>
<reference evidence="2" key="1">
    <citation type="submission" date="2017-05" db="UniProtKB">
        <authorList>
            <consortium name="EnsemblMetazoa"/>
        </authorList>
    </citation>
    <scope>IDENTIFICATION</scope>
</reference>
<dbReference type="EnsemblMetazoa" id="Aqu2.1.16966_001">
    <property type="protein sequence ID" value="Aqu2.1.16966_001"/>
    <property type="gene ID" value="Aqu2.1.16966"/>
</dbReference>
<evidence type="ECO:0000256" key="1">
    <source>
        <dbReference type="SAM" id="MobiDB-lite"/>
    </source>
</evidence>
<feature type="compositionally biased region" description="Basic and acidic residues" evidence="1">
    <location>
        <begin position="53"/>
        <end position="69"/>
    </location>
</feature>
<sequence length="76" mass="8532">CRGTRSSYEGTCPHRPLCSYATDAKSAIGQAVLHLSKVNEEAHNADPEMYSHAVREEEKGEEEREREGQGGKWQRS</sequence>
<feature type="region of interest" description="Disordered" evidence="1">
    <location>
        <begin position="40"/>
        <end position="76"/>
    </location>
</feature>